<dbReference type="PANTHER" id="PTHR11803">
    <property type="entry name" value="2-IMINOBUTANOATE/2-IMINOPROPANOATE DEAMINASE RIDA"/>
    <property type="match status" value="1"/>
</dbReference>
<dbReference type="AlphaFoldDB" id="A0A840IAE4"/>
<evidence type="ECO:0000313" key="2">
    <source>
        <dbReference type="Proteomes" id="UP000585272"/>
    </source>
</evidence>
<organism evidence="1 2">
    <name type="scientific">Conexibacter arvalis</name>
    <dbReference type="NCBI Taxonomy" id="912552"/>
    <lineage>
        <taxon>Bacteria</taxon>
        <taxon>Bacillati</taxon>
        <taxon>Actinomycetota</taxon>
        <taxon>Thermoleophilia</taxon>
        <taxon>Solirubrobacterales</taxon>
        <taxon>Conexibacteraceae</taxon>
        <taxon>Conexibacter</taxon>
    </lineage>
</organism>
<keyword evidence="1" id="KW-0378">Hydrolase</keyword>
<comment type="caution">
    <text evidence="1">The sequence shown here is derived from an EMBL/GenBank/DDBJ whole genome shotgun (WGS) entry which is preliminary data.</text>
</comment>
<protein>
    <submittedName>
        <fullName evidence="1">2-iminobutanoate/2-iminopropanoate deaminase</fullName>
        <ecNumber evidence="1">3.5.99.10</ecNumber>
    </submittedName>
</protein>
<dbReference type="GO" id="GO:0120241">
    <property type="term" value="F:2-iminobutanoate/2-iminopropanoate deaminase"/>
    <property type="evidence" value="ECO:0007669"/>
    <property type="project" value="UniProtKB-EC"/>
</dbReference>
<evidence type="ECO:0000313" key="1">
    <source>
        <dbReference type="EMBL" id="MBB4660880.1"/>
    </source>
</evidence>
<dbReference type="CDD" id="cd00448">
    <property type="entry name" value="YjgF_YER057c_UK114_family"/>
    <property type="match status" value="1"/>
</dbReference>
<dbReference type="Gene3D" id="3.30.1330.40">
    <property type="entry name" value="RutC-like"/>
    <property type="match status" value="1"/>
</dbReference>
<gene>
    <name evidence="1" type="ORF">BDZ31_000453</name>
</gene>
<dbReference type="GO" id="GO:0005829">
    <property type="term" value="C:cytosol"/>
    <property type="evidence" value="ECO:0007669"/>
    <property type="project" value="TreeGrafter"/>
</dbReference>
<dbReference type="InterPro" id="IPR035959">
    <property type="entry name" value="RutC-like_sf"/>
</dbReference>
<reference evidence="1 2" key="1">
    <citation type="submission" date="2020-08" db="EMBL/GenBank/DDBJ databases">
        <title>Genomic Encyclopedia of Archaeal and Bacterial Type Strains, Phase II (KMG-II): from individual species to whole genera.</title>
        <authorList>
            <person name="Goeker M."/>
        </authorList>
    </citation>
    <scope>NUCLEOTIDE SEQUENCE [LARGE SCALE GENOMIC DNA]</scope>
    <source>
        <strain evidence="1 2">DSM 23288</strain>
    </source>
</reference>
<dbReference type="PANTHER" id="PTHR11803:SF39">
    <property type="entry name" value="2-IMINOBUTANOATE_2-IMINOPROPANOATE DEAMINASE"/>
    <property type="match status" value="1"/>
</dbReference>
<keyword evidence="2" id="KW-1185">Reference proteome</keyword>
<dbReference type="Proteomes" id="UP000585272">
    <property type="component" value="Unassembled WGS sequence"/>
</dbReference>
<sequence>MKKAVEGGAPTGAYSPGIVAEGRFLHVSGQGPLDDGAYVPGTIEEETALTLRNLRRILEAGGASMADVVRCGIFLRSIDDFPGMDAAYREAFADATAAGAPLPARTTVGGQELAFGIKVEIDCLAVLPSEGRDG</sequence>
<dbReference type="EC" id="3.5.99.10" evidence="1"/>
<dbReference type="RefSeq" id="WP_183338562.1">
    <property type="nucleotide sequence ID" value="NZ_JACHNU010000001.1"/>
</dbReference>
<dbReference type="InterPro" id="IPR006175">
    <property type="entry name" value="YjgF/YER057c/UK114"/>
</dbReference>
<dbReference type="SUPFAM" id="SSF55298">
    <property type="entry name" value="YjgF-like"/>
    <property type="match status" value="1"/>
</dbReference>
<accession>A0A840IAE4</accession>
<proteinExistence type="predicted"/>
<name>A0A840IAE4_9ACTN</name>
<dbReference type="EMBL" id="JACHNU010000001">
    <property type="protein sequence ID" value="MBB4660880.1"/>
    <property type="molecule type" value="Genomic_DNA"/>
</dbReference>
<dbReference type="Pfam" id="PF01042">
    <property type="entry name" value="Ribonuc_L-PSP"/>
    <property type="match status" value="1"/>
</dbReference>